<evidence type="ECO:0000313" key="3">
    <source>
        <dbReference type="Proteomes" id="UP000035100"/>
    </source>
</evidence>
<dbReference type="OrthoDB" id="9805504at2"/>
<gene>
    <name evidence="2" type="ORF">Wenmar_00482</name>
</gene>
<dbReference type="Gene3D" id="2.40.50.90">
    <property type="match status" value="1"/>
</dbReference>
<keyword evidence="3" id="KW-1185">Reference proteome</keyword>
<sequence>MGQVVRFRRTRRRRSRLLPGRVLLLPLAALALWLALPPDPLPASDRPSIPDGGGAWTPVGARGGDLSARVTHIRDADTIEVGGVPVRIANLDCAEAGTAEGDRATDRVRQLLVRSAVSCDLEGRRSYDREVGTCRMADGRDLGEVLIAEGYCARWRWN</sequence>
<dbReference type="SUPFAM" id="SSF50199">
    <property type="entry name" value="Staphylococcal nuclease"/>
    <property type="match status" value="1"/>
</dbReference>
<proteinExistence type="predicted"/>
<comment type="caution">
    <text evidence="2">The sequence shown here is derived from an EMBL/GenBank/DDBJ whole genome shotgun (WGS) entry which is preliminary data.</text>
</comment>
<feature type="domain" description="TNase-like" evidence="1">
    <location>
        <begin position="64"/>
        <end position="158"/>
    </location>
</feature>
<dbReference type="Proteomes" id="UP000035100">
    <property type="component" value="Unassembled WGS sequence"/>
</dbReference>
<accession>A0A0D0QJ89</accession>
<dbReference type="InterPro" id="IPR016071">
    <property type="entry name" value="Staphylococal_nuclease_OB-fold"/>
</dbReference>
<dbReference type="InterPro" id="IPR035437">
    <property type="entry name" value="SNase_OB-fold_sf"/>
</dbReference>
<reference evidence="2 3" key="1">
    <citation type="submission" date="2013-01" db="EMBL/GenBank/DDBJ databases">
        <authorList>
            <person name="Fiebig A."/>
            <person name="Goeker M."/>
            <person name="Klenk H.-P.P."/>
        </authorList>
    </citation>
    <scope>NUCLEOTIDE SEQUENCE [LARGE SCALE GENOMIC DNA]</scope>
    <source>
        <strain evidence="2 3">DSM 24838</strain>
    </source>
</reference>
<dbReference type="RefSeq" id="WP_156169127.1">
    <property type="nucleotide sequence ID" value="NZ_KB902314.1"/>
</dbReference>
<protein>
    <recommendedName>
        <fullName evidence="1">TNase-like domain-containing protein</fullName>
    </recommendedName>
</protein>
<dbReference type="PROSITE" id="PS50830">
    <property type="entry name" value="TNASE_3"/>
    <property type="match status" value="1"/>
</dbReference>
<organism evidence="2 3">
    <name type="scientific">Wenxinia marina DSM 24838</name>
    <dbReference type="NCBI Taxonomy" id="1123501"/>
    <lineage>
        <taxon>Bacteria</taxon>
        <taxon>Pseudomonadati</taxon>
        <taxon>Pseudomonadota</taxon>
        <taxon>Alphaproteobacteria</taxon>
        <taxon>Rhodobacterales</taxon>
        <taxon>Roseobacteraceae</taxon>
        <taxon>Wenxinia</taxon>
    </lineage>
</organism>
<evidence type="ECO:0000313" key="2">
    <source>
        <dbReference type="EMBL" id="KIQ71103.1"/>
    </source>
</evidence>
<dbReference type="AlphaFoldDB" id="A0A0D0QJ89"/>
<dbReference type="SMART" id="SM00318">
    <property type="entry name" value="SNc"/>
    <property type="match status" value="1"/>
</dbReference>
<dbReference type="EMBL" id="AONG01000003">
    <property type="protein sequence ID" value="KIQ71103.1"/>
    <property type="molecule type" value="Genomic_DNA"/>
</dbReference>
<evidence type="ECO:0000259" key="1">
    <source>
        <dbReference type="PROSITE" id="PS50830"/>
    </source>
</evidence>
<name>A0A0D0QJ89_9RHOB</name>
<dbReference type="STRING" id="1123501.Wenmar_00482"/>
<dbReference type="eggNOG" id="COG1525">
    <property type="taxonomic scope" value="Bacteria"/>
</dbReference>